<feature type="compositionally biased region" description="Basic and acidic residues" evidence="2">
    <location>
        <begin position="394"/>
        <end position="416"/>
    </location>
</feature>
<dbReference type="Gene3D" id="1.20.5.320">
    <property type="entry name" value="6-Phosphogluconate Dehydrogenase, domain 3"/>
    <property type="match status" value="1"/>
</dbReference>
<gene>
    <name evidence="4" type="primary">Necator_chrI.g2069</name>
    <name evidence="4" type="ORF">RB195_005943</name>
</gene>
<evidence type="ECO:0000256" key="1">
    <source>
        <dbReference type="ARBA" id="ARBA00022737"/>
    </source>
</evidence>
<evidence type="ECO:0000313" key="5">
    <source>
        <dbReference type="Proteomes" id="UP001303046"/>
    </source>
</evidence>
<proteinExistence type="predicted"/>
<protein>
    <recommendedName>
        <fullName evidence="3">Nematode cuticle collagen N-terminal domain-containing protein</fullName>
    </recommendedName>
</protein>
<feature type="compositionally biased region" description="Polar residues" evidence="2">
    <location>
        <begin position="418"/>
        <end position="437"/>
    </location>
</feature>
<feature type="compositionally biased region" description="Pro residues" evidence="2">
    <location>
        <begin position="226"/>
        <end position="236"/>
    </location>
</feature>
<feature type="compositionally biased region" description="Gly residues" evidence="2">
    <location>
        <begin position="278"/>
        <end position="287"/>
    </location>
</feature>
<evidence type="ECO:0000259" key="3">
    <source>
        <dbReference type="SMART" id="SM01088"/>
    </source>
</evidence>
<sequence length="449" mass="47619">MKMHRAALAVSLTAALVMLGSLASIAFILNDIDKFAISSNDTLNEIQFFARAARKDMMVERLFRWKTGKIYLKKIKRNTTTRRRIKMEAGARALKTGTAEVSCNASVVGYDDNVDGEYYLMAASMNVEEYSFCESVQTSCSRPPTCPAGAPGPPGKDGVPGEDGPRGVNGRRGEDWRLEENDVVVVLGCIKCPMGPPGAEGEPGPAGSKGAPGKDGEDGLDGLPGYPGPPGLPGPPGYDGRDGDPGVPGEYGSPAIIEIHPPGPPGPPGNNGPQGYPGEDGGVGALGFPGVPGSPGTNGKHGVPGPPGEPGLPGDPGADGQLFPKGFHRCECLDPERRKTEYQQQPPEHYLRPASDQTGVQHHLSNDEGGQTIVPLSHADAPPSYTTESASFQKKLDTVPFDHERPKFEKIHRDVSSKGGSKQVVNEQSFDSDQSAQDPREEEEYVDFD</sequence>
<reference evidence="4 5" key="1">
    <citation type="submission" date="2023-08" db="EMBL/GenBank/DDBJ databases">
        <title>A Necator americanus chromosomal reference genome.</title>
        <authorList>
            <person name="Ilik V."/>
            <person name="Petrzelkova K.J."/>
            <person name="Pardy F."/>
            <person name="Fuh T."/>
            <person name="Niatou-Singa F.S."/>
            <person name="Gouil Q."/>
            <person name="Baker L."/>
            <person name="Ritchie M.E."/>
            <person name="Jex A.R."/>
            <person name="Gazzola D."/>
            <person name="Li H."/>
            <person name="Toshio Fujiwara R."/>
            <person name="Zhan B."/>
            <person name="Aroian R.V."/>
            <person name="Pafco B."/>
            <person name="Schwarz E.M."/>
        </authorList>
    </citation>
    <scope>NUCLEOTIDE SEQUENCE [LARGE SCALE GENOMIC DNA]</scope>
    <source>
        <strain evidence="4 5">Aroian</strain>
        <tissue evidence="4">Whole animal</tissue>
    </source>
</reference>
<dbReference type="Pfam" id="PF01391">
    <property type="entry name" value="Collagen"/>
    <property type="match status" value="2"/>
</dbReference>
<accession>A0ABR1BQD7</accession>
<evidence type="ECO:0000313" key="4">
    <source>
        <dbReference type="EMBL" id="KAK6728602.1"/>
    </source>
</evidence>
<name>A0ABR1BQD7_NECAM</name>
<keyword evidence="5" id="KW-1185">Reference proteome</keyword>
<feature type="region of interest" description="Disordered" evidence="2">
    <location>
        <begin position="195"/>
        <end position="326"/>
    </location>
</feature>
<dbReference type="PANTHER" id="PTHR24637:SF403">
    <property type="entry name" value="COLLAGEN-RELATED"/>
    <property type="match status" value="1"/>
</dbReference>
<dbReference type="PANTHER" id="PTHR24637">
    <property type="entry name" value="COLLAGEN"/>
    <property type="match status" value="1"/>
</dbReference>
<feature type="compositionally biased region" description="Low complexity" evidence="2">
    <location>
        <begin position="197"/>
        <end position="211"/>
    </location>
</feature>
<feature type="domain" description="Nematode cuticle collagen N-terminal" evidence="3">
    <location>
        <begin position="5"/>
        <end position="57"/>
    </location>
</feature>
<feature type="region of interest" description="Disordered" evidence="2">
    <location>
        <begin position="141"/>
        <end position="176"/>
    </location>
</feature>
<comment type="caution">
    <text evidence="4">The sequence shown here is derived from an EMBL/GenBank/DDBJ whole genome shotgun (WGS) entry which is preliminary data.</text>
</comment>
<dbReference type="InterPro" id="IPR002486">
    <property type="entry name" value="Col_cuticle_N"/>
</dbReference>
<dbReference type="SMART" id="SM01088">
    <property type="entry name" value="Col_cuticle_N"/>
    <property type="match status" value="1"/>
</dbReference>
<dbReference type="Proteomes" id="UP001303046">
    <property type="component" value="Unassembled WGS sequence"/>
</dbReference>
<evidence type="ECO:0000256" key="2">
    <source>
        <dbReference type="SAM" id="MobiDB-lite"/>
    </source>
</evidence>
<organism evidence="4 5">
    <name type="scientific">Necator americanus</name>
    <name type="common">Human hookworm</name>
    <dbReference type="NCBI Taxonomy" id="51031"/>
    <lineage>
        <taxon>Eukaryota</taxon>
        <taxon>Metazoa</taxon>
        <taxon>Ecdysozoa</taxon>
        <taxon>Nematoda</taxon>
        <taxon>Chromadorea</taxon>
        <taxon>Rhabditida</taxon>
        <taxon>Rhabditina</taxon>
        <taxon>Rhabditomorpha</taxon>
        <taxon>Strongyloidea</taxon>
        <taxon>Ancylostomatidae</taxon>
        <taxon>Bunostominae</taxon>
        <taxon>Necator</taxon>
    </lineage>
</organism>
<feature type="compositionally biased region" description="Acidic residues" evidence="2">
    <location>
        <begin position="440"/>
        <end position="449"/>
    </location>
</feature>
<keyword evidence="1" id="KW-0677">Repeat</keyword>
<feature type="region of interest" description="Disordered" evidence="2">
    <location>
        <begin position="338"/>
        <end position="449"/>
    </location>
</feature>
<dbReference type="EMBL" id="JAVFWL010000001">
    <property type="protein sequence ID" value="KAK6728602.1"/>
    <property type="molecule type" value="Genomic_DNA"/>
</dbReference>
<dbReference type="InterPro" id="IPR008160">
    <property type="entry name" value="Collagen"/>
</dbReference>
<feature type="compositionally biased region" description="Pro residues" evidence="2">
    <location>
        <begin position="261"/>
        <end position="270"/>
    </location>
</feature>
<feature type="compositionally biased region" description="Pro residues" evidence="2">
    <location>
        <begin position="144"/>
        <end position="154"/>
    </location>
</feature>